<dbReference type="InterPro" id="IPR020818">
    <property type="entry name" value="Chaperonin_GroES"/>
</dbReference>
<dbReference type="Pfam" id="PF00166">
    <property type="entry name" value="Cpn10"/>
    <property type="match status" value="1"/>
</dbReference>
<dbReference type="GO" id="GO:0044183">
    <property type="term" value="F:protein folding chaperone"/>
    <property type="evidence" value="ECO:0007669"/>
    <property type="project" value="InterPro"/>
</dbReference>
<dbReference type="SUPFAM" id="SSF50129">
    <property type="entry name" value="GroES-like"/>
    <property type="match status" value="1"/>
</dbReference>
<proteinExistence type="predicted"/>
<dbReference type="InterPro" id="IPR037124">
    <property type="entry name" value="Chaperonin_GroES_sf"/>
</dbReference>
<dbReference type="SMART" id="SM00883">
    <property type="entry name" value="Cpn10"/>
    <property type="match status" value="1"/>
</dbReference>
<accession>A0A221S3M4</accession>
<reference evidence="2" key="1">
    <citation type="submission" date="2016-03" db="EMBL/GenBank/DDBJ databases">
        <title>Novel chaperonins are prevalent in the virioplankton and link to viral biology and ecology.</title>
        <authorList>
            <person name="Marine R.L."/>
            <person name="Nasko D.J."/>
            <person name="Polson S.W."/>
            <person name="Wommack K.E."/>
        </authorList>
    </citation>
    <scope>NUCLEOTIDE SEQUENCE</scope>
</reference>
<evidence type="ECO:0000313" key="2">
    <source>
        <dbReference type="EMBL" id="ASN63462.1"/>
    </source>
</evidence>
<keyword evidence="1" id="KW-0143">Chaperone</keyword>
<sequence length="131" mass="14375">MPVLNTRVEGIFKPLRDGILVRNMEFGEQRTASGLIVMSDDGKTSGIHPRWGEVIAVGNEQLDVQVGQYVLVSHGRWSRGFELNGETVRTVDPNDVLGIQDEAPDNTIFKATAGHQTRAYEGKVSVGKLEV</sequence>
<name>A0A221S3M4_9VIRU</name>
<dbReference type="InterPro" id="IPR011032">
    <property type="entry name" value="GroES-like_sf"/>
</dbReference>
<evidence type="ECO:0000256" key="1">
    <source>
        <dbReference type="ARBA" id="ARBA00023186"/>
    </source>
</evidence>
<dbReference type="EMBL" id="KU970868">
    <property type="protein sequence ID" value="ASN63462.1"/>
    <property type="molecule type" value="Genomic_DNA"/>
</dbReference>
<dbReference type="GO" id="GO:0005524">
    <property type="term" value="F:ATP binding"/>
    <property type="evidence" value="ECO:0007669"/>
    <property type="project" value="InterPro"/>
</dbReference>
<protein>
    <submittedName>
        <fullName evidence="2">Co-chaperonin GroES</fullName>
    </submittedName>
</protein>
<gene>
    <name evidence="2" type="primary">groES</name>
</gene>
<organism evidence="2">
    <name type="scientific">uncultured virus</name>
    <dbReference type="NCBI Taxonomy" id="340016"/>
    <lineage>
        <taxon>Viruses</taxon>
        <taxon>environmental samples</taxon>
    </lineage>
</organism>
<dbReference type="Gene3D" id="2.30.33.40">
    <property type="entry name" value="GroES chaperonin"/>
    <property type="match status" value="1"/>
</dbReference>
<dbReference type="CDD" id="cd00320">
    <property type="entry name" value="cpn10"/>
    <property type="match status" value="1"/>
</dbReference>